<feature type="binding site" evidence="2">
    <location>
        <position position="258"/>
    </location>
    <ligand>
        <name>Zn(2+)</name>
        <dbReference type="ChEBI" id="CHEBI:29105"/>
    </ligand>
</feature>
<dbReference type="SMART" id="SM01260">
    <property type="entry name" value="LANC_like"/>
    <property type="match status" value="1"/>
</dbReference>
<organism evidence="3 4">
    <name type="scientific">Coccomyxa subellipsoidea (strain C-169)</name>
    <name type="common">Green microalga</name>
    <dbReference type="NCBI Taxonomy" id="574566"/>
    <lineage>
        <taxon>Eukaryota</taxon>
        <taxon>Viridiplantae</taxon>
        <taxon>Chlorophyta</taxon>
        <taxon>core chlorophytes</taxon>
        <taxon>Trebouxiophyceae</taxon>
        <taxon>Trebouxiophyceae incertae sedis</taxon>
        <taxon>Coccomyxaceae</taxon>
        <taxon>Coccomyxa</taxon>
        <taxon>Coccomyxa subellipsoidea</taxon>
    </lineage>
</organism>
<evidence type="ECO:0000256" key="2">
    <source>
        <dbReference type="PIRSR" id="PIRSR607822-1"/>
    </source>
</evidence>
<dbReference type="OrthoDB" id="10257263at2759"/>
<gene>
    <name evidence="3" type="ORF">COCSUDRAFT_44168</name>
</gene>
<dbReference type="GeneID" id="17038209"/>
<evidence type="ECO:0000313" key="3">
    <source>
        <dbReference type="EMBL" id="EIE20233.1"/>
    </source>
</evidence>
<dbReference type="PRINTS" id="PR01951">
    <property type="entry name" value="LANCEUKARYTE"/>
</dbReference>
<reference evidence="3 4" key="1">
    <citation type="journal article" date="2012" name="Genome Biol.">
        <title>The genome of the polar eukaryotic microalga coccomyxa subellipsoidea reveals traits of cold adaptation.</title>
        <authorList>
            <person name="Blanc G."/>
            <person name="Agarkova I."/>
            <person name="Grimwood J."/>
            <person name="Kuo A."/>
            <person name="Brueggeman A."/>
            <person name="Dunigan D."/>
            <person name="Gurnon J."/>
            <person name="Ladunga I."/>
            <person name="Lindquist E."/>
            <person name="Lucas S."/>
            <person name="Pangilinan J."/>
            <person name="Proschold T."/>
            <person name="Salamov A."/>
            <person name="Schmutz J."/>
            <person name="Weeks D."/>
            <person name="Yamada T."/>
            <person name="Claverie J.M."/>
            <person name="Grigoriev I."/>
            <person name="Van Etten J."/>
            <person name="Lomsadze A."/>
            <person name="Borodovsky M."/>
        </authorList>
    </citation>
    <scope>NUCLEOTIDE SEQUENCE [LARGE SCALE GENOMIC DNA]</scope>
    <source>
        <strain evidence="3 4">C-169</strain>
    </source>
</reference>
<dbReference type="SUPFAM" id="SSF158745">
    <property type="entry name" value="LanC-like"/>
    <property type="match status" value="1"/>
</dbReference>
<dbReference type="GO" id="GO:0005975">
    <property type="term" value="P:carbohydrate metabolic process"/>
    <property type="evidence" value="ECO:0007669"/>
    <property type="project" value="InterPro"/>
</dbReference>
<comment type="caution">
    <text evidence="3">The sequence shown here is derived from an EMBL/GenBank/DDBJ whole genome shotgun (WGS) entry which is preliminary data.</text>
</comment>
<dbReference type="PANTHER" id="PTHR12736">
    <property type="entry name" value="LANC-LIKE PROTEIN"/>
    <property type="match status" value="1"/>
</dbReference>
<feature type="binding site" evidence="2">
    <location>
        <position position="304"/>
    </location>
    <ligand>
        <name>Zn(2+)</name>
        <dbReference type="ChEBI" id="CHEBI:29105"/>
    </ligand>
</feature>
<dbReference type="InterPro" id="IPR007822">
    <property type="entry name" value="LANC-like"/>
</dbReference>
<dbReference type="PANTHER" id="PTHR12736:SF7">
    <property type="entry name" value="LANC-LIKE PROTEIN 3"/>
    <property type="match status" value="1"/>
</dbReference>
<dbReference type="EMBL" id="AGSI01000016">
    <property type="protein sequence ID" value="EIE20233.1"/>
    <property type="molecule type" value="Genomic_DNA"/>
</dbReference>
<dbReference type="RefSeq" id="XP_005644777.1">
    <property type="nucleotide sequence ID" value="XM_005644720.1"/>
</dbReference>
<feature type="binding site" evidence="2">
    <location>
        <position position="305"/>
    </location>
    <ligand>
        <name>Zn(2+)</name>
        <dbReference type="ChEBI" id="CHEBI:29105"/>
    </ligand>
</feature>
<dbReference type="PRINTS" id="PR01950">
    <property type="entry name" value="LANCSUPER"/>
</dbReference>
<sequence length="381" mass="41574">MAHKHFANHLSDDALPDLKIAYSKLISALQDTLVVLEQGLQKGRGVSGSTVYVGLAGIALTYFRLYECCKRLKHADSPGHVKSSSLAGEDHAEVYLQRAAAVINAAGTSPSLQELGPAVLQMPPGECELLYGRSGYLYALLFTQKYLGSSAIRTDLVKAVVQQILDEGRRGARRVKNTPLMWAWHSKYYLGAAHGVSRILHTLLLACKMYDPAELYPGLDVPKLIEQSTVALAASLQGNNGNLPSTWGYEDDRLVQWCHGAPGFLPLVAKVYAQHPQELLATATQRAADVTWTRGLLVKGVGLCHGISGNAYSLLSAYRSAGDERYFNRAVQFGASMADHWRELLNVPERPLSLYEGLGGAICFWADVMVPARSTFPGYEL</sequence>
<comment type="similarity">
    <text evidence="1">Belongs to the LanC-like protein family.</text>
</comment>
<dbReference type="Gene3D" id="1.50.10.10">
    <property type="match status" value="1"/>
</dbReference>
<keyword evidence="2" id="KW-0479">Metal-binding</keyword>
<dbReference type="CDD" id="cd04794">
    <property type="entry name" value="euk_LANCL"/>
    <property type="match status" value="1"/>
</dbReference>
<evidence type="ECO:0000256" key="1">
    <source>
        <dbReference type="ARBA" id="ARBA00007179"/>
    </source>
</evidence>
<dbReference type="InterPro" id="IPR020464">
    <property type="entry name" value="LanC-like_prot_euk"/>
</dbReference>
<dbReference type="eggNOG" id="KOG2787">
    <property type="taxonomic scope" value="Eukaryota"/>
</dbReference>
<proteinExistence type="inferred from homology"/>
<accession>I0YPB4</accession>
<dbReference type="GO" id="GO:0031179">
    <property type="term" value="P:peptide modification"/>
    <property type="evidence" value="ECO:0007669"/>
    <property type="project" value="InterPro"/>
</dbReference>
<dbReference type="GO" id="GO:0005886">
    <property type="term" value="C:plasma membrane"/>
    <property type="evidence" value="ECO:0007669"/>
    <property type="project" value="TreeGrafter"/>
</dbReference>
<dbReference type="KEGG" id="csl:COCSUDRAFT_44168"/>
<keyword evidence="2" id="KW-0862">Zinc</keyword>
<dbReference type="Pfam" id="PF05147">
    <property type="entry name" value="LANC_like"/>
    <property type="match status" value="1"/>
</dbReference>
<dbReference type="AlphaFoldDB" id="I0YPB4"/>
<protein>
    <submittedName>
        <fullName evidence="3">Lanthionine synthetase C-like protein</fullName>
    </submittedName>
</protein>
<dbReference type="Proteomes" id="UP000007264">
    <property type="component" value="Unassembled WGS sequence"/>
</dbReference>
<name>I0YPB4_COCSC</name>
<evidence type="ECO:0000313" key="4">
    <source>
        <dbReference type="Proteomes" id="UP000007264"/>
    </source>
</evidence>
<dbReference type="GO" id="GO:0046872">
    <property type="term" value="F:metal ion binding"/>
    <property type="evidence" value="ECO:0007669"/>
    <property type="project" value="UniProtKB-KW"/>
</dbReference>
<keyword evidence="4" id="KW-1185">Reference proteome</keyword>
<dbReference type="InterPro" id="IPR012341">
    <property type="entry name" value="6hp_glycosidase-like_sf"/>
</dbReference>